<dbReference type="Proteomes" id="UP001230268">
    <property type="component" value="Unassembled WGS sequence"/>
</dbReference>
<keyword evidence="1" id="KW-0472">Membrane</keyword>
<feature type="transmembrane region" description="Helical" evidence="1">
    <location>
        <begin position="6"/>
        <end position="26"/>
    </location>
</feature>
<protein>
    <submittedName>
        <fullName evidence="2">Uncharacterized protein</fullName>
    </submittedName>
</protein>
<evidence type="ECO:0000313" key="2">
    <source>
        <dbReference type="EMBL" id="KAK1444249.1"/>
    </source>
</evidence>
<dbReference type="AlphaFoldDB" id="A0AAD8PFA8"/>
<comment type="caution">
    <text evidence="2">The sequence shown here is derived from an EMBL/GenBank/DDBJ whole genome shotgun (WGS) entry which is preliminary data.</text>
</comment>
<gene>
    <name evidence="2" type="ORF">BgAZ_101550</name>
</gene>
<reference evidence="2" key="1">
    <citation type="submission" date="2023-08" db="EMBL/GenBank/DDBJ databases">
        <title>Draft sequence of the Babesia gibsoni genome.</title>
        <authorList>
            <person name="Yamagishi J.Y."/>
            <person name="Xuan X.X."/>
        </authorList>
    </citation>
    <scope>NUCLEOTIDE SEQUENCE</scope>
    <source>
        <strain evidence="2">Azabu</strain>
    </source>
</reference>
<sequence length="140" mass="15166">MGLLTFLCRCVGVGTGFVLPAAAGLYAASVGSVRKANYFLRALVIWLLIDFMVAPIMSVVLGMLSATLWPVLYCVLSVSLVVPRFRVLEELDKCILAAANCGHLDVVKVHVKGVLVPLRQQMEKYVEPLFATDQGENKAG</sequence>
<feature type="transmembrane region" description="Helical" evidence="1">
    <location>
        <begin position="38"/>
        <end position="61"/>
    </location>
</feature>
<accession>A0AAD8PFA8</accession>
<keyword evidence="3" id="KW-1185">Reference proteome</keyword>
<evidence type="ECO:0000256" key="1">
    <source>
        <dbReference type="SAM" id="Phobius"/>
    </source>
</evidence>
<organism evidence="2 3">
    <name type="scientific">Babesia gibsoni</name>
    <dbReference type="NCBI Taxonomy" id="33632"/>
    <lineage>
        <taxon>Eukaryota</taxon>
        <taxon>Sar</taxon>
        <taxon>Alveolata</taxon>
        <taxon>Apicomplexa</taxon>
        <taxon>Aconoidasida</taxon>
        <taxon>Piroplasmida</taxon>
        <taxon>Babesiidae</taxon>
        <taxon>Babesia</taxon>
    </lineage>
</organism>
<dbReference type="EMBL" id="JAVEPI010000001">
    <property type="protein sequence ID" value="KAK1444249.1"/>
    <property type="molecule type" value="Genomic_DNA"/>
</dbReference>
<proteinExistence type="predicted"/>
<feature type="transmembrane region" description="Helical" evidence="1">
    <location>
        <begin position="67"/>
        <end position="85"/>
    </location>
</feature>
<name>A0AAD8PFA8_BABGI</name>
<keyword evidence="1" id="KW-0812">Transmembrane</keyword>
<keyword evidence="1" id="KW-1133">Transmembrane helix</keyword>
<evidence type="ECO:0000313" key="3">
    <source>
        <dbReference type="Proteomes" id="UP001230268"/>
    </source>
</evidence>